<dbReference type="EMBL" id="JABKKJ010000002">
    <property type="protein sequence ID" value="NPE24306.1"/>
    <property type="molecule type" value="Genomic_DNA"/>
</dbReference>
<dbReference type="PANTHER" id="PTHR30040">
    <property type="entry name" value="THIAMINE BIOSYNTHESIS LIPOPROTEIN APBE"/>
    <property type="match status" value="1"/>
</dbReference>
<keyword evidence="4 11" id="KW-0285">Flavoprotein</keyword>
<evidence type="ECO:0000256" key="3">
    <source>
        <dbReference type="ARBA" id="ARBA00016337"/>
    </source>
</evidence>
<comment type="caution">
    <text evidence="13">The sequence shown here is derived from an EMBL/GenBank/DDBJ whole genome shotgun (WGS) entry which is preliminary data.</text>
</comment>
<evidence type="ECO:0000313" key="14">
    <source>
        <dbReference type="Proteomes" id="UP000820977"/>
    </source>
</evidence>
<evidence type="ECO:0000256" key="8">
    <source>
        <dbReference type="ARBA" id="ARBA00022842"/>
    </source>
</evidence>
<reference evidence="13 14" key="1">
    <citation type="submission" date="2020-05" db="EMBL/GenBank/DDBJ databases">
        <title>Distinct polysaccharide utilization as determinants for interspecies competition between intestinal Prevotella spp.</title>
        <authorList>
            <person name="Galvez E.J.C."/>
            <person name="Iljazovic A."/>
            <person name="Strowig T."/>
        </authorList>
    </citation>
    <scope>NUCLEOTIDE SEQUENCE [LARGE SCALE GENOMIC DNA]</scope>
    <source>
        <strain evidence="13 14">PCHR</strain>
    </source>
</reference>
<evidence type="ECO:0000256" key="2">
    <source>
        <dbReference type="ARBA" id="ARBA00011955"/>
    </source>
</evidence>
<dbReference type="InterPro" id="IPR024932">
    <property type="entry name" value="ApbE"/>
</dbReference>
<dbReference type="PIRSF" id="PIRSF006268">
    <property type="entry name" value="ApbE"/>
    <property type="match status" value="1"/>
</dbReference>
<keyword evidence="12" id="KW-0812">Transmembrane</keyword>
<comment type="cofactor">
    <cofactor evidence="1">
        <name>Mg(2+)</name>
        <dbReference type="ChEBI" id="CHEBI:18420"/>
    </cofactor>
</comment>
<dbReference type="Gene3D" id="3.10.520.10">
    <property type="entry name" value="ApbE-like domains"/>
    <property type="match status" value="1"/>
</dbReference>
<feature type="transmembrane region" description="Helical" evidence="12">
    <location>
        <begin position="9"/>
        <end position="28"/>
    </location>
</feature>
<evidence type="ECO:0000256" key="6">
    <source>
        <dbReference type="ARBA" id="ARBA00022723"/>
    </source>
</evidence>
<comment type="catalytic activity">
    <reaction evidence="10 11">
        <text>L-threonyl-[protein] + FAD = FMN-L-threonyl-[protein] + AMP + H(+)</text>
        <dbReference type="Rhea" id="RHEA:36847"/>
        <dbReference type="Rhea" id="RHEA-COMP:11060"/>
        <dbReference type="Rhea" id="RHEA-COMP:11061"/>
        <dbReference type="ChEBI" id="CHEBI:15378"/>
        <dbReference type="ChEBI" id="CHEBI:30013"/>
        <dbReference type="ChEBI" id="CHEBI:57692"/>
        <dbReference type="ChEBI" id="CHEBI:74257"/>
        <dbReference type="ChEBI" id="CHEBI:456215"/>
        <dbReference type="EC" id="2.7.1.180"/>
    </reaction>
</comment>
<dbReference type="Proteomes" id="UP000820977">
    <property type="component" value="Unassembled WGS sequence"/>
</dbReference>
<dbReference type="EC" id="2.7.1.180" evidence="2 11"/>
<evidence type="ECO:0000256" key="12">
    <source>
        <dbReference type="SAM" id="Phobius"/>
    </source>
</evidence>
<evidence type="ECO:0000256" key="7">
    <source>
        <dbReference type="ARBA" id="ARBA00022827"/>
    </source>
</evidence>
<sequence>MKQGNNKRLSAFSLAFLSMLVIGTVLIVRKQHTTPYIHNSGMVFGTVYSIKYQYDKDLQKEIEAELKKVDNSLSTFNKQSVISRINRNEDIKVDDMFAEVFDIARHISDETGGAFDITVAPMVNLWGFGFKKGVTPSAHAIDSLRSIVGYKKVKMVAGKVVKDDKRTMLDCSAVAKGYGTDVVARLLKAKGIENFMVEIGGEVVTSGVSKARVPWRIGVIKPTDDSLNVNNEVQTVLNVTNKAMATSGNYRNFYYKNGRKYAHTIDPKTGQPVQHNILSATVLADNCATADAYATAFMVMGLERSKAVLDRHPELMAYLIYSDKDGKNAVWHSASMKGKFIK</sequence>
<dbReference type="Pfam" id="PF02424">
    <property type="entry name" value="ApbE"/>
    <property type="match status" value="1"/>
</dbReference>
<keyword evidence="8 11" id="KW-0460">Magnesium</keyword>
<evidence type="ECO:0000256" key="9">
    <source>
        <dbReference type="ARBA" id="ARBA00031306"/>
    </source>
</evidence>
<keyword evidence="5 11" id="KW-0808">Transferase</keyword>
<evidence type="ECO:0000256" key="1">
    <source>
        <dbReference type="ARBA" id="ARBA00001946"/>
    </source>
</evidence>
<evidence type="ECO:0000256" key="10">
    <source>
        <dbReference type="ARBA" id="ARBA00048540"/>
    </source>
</evidence>
<evidence type="ECO:0000256" key="4">
    <source>
        <dbReference type="ARBA" id="ARBA00022630"/>
    </source>
</evidence>
<comment type="similarity">
    <text evidence="11">Belongs to the ApbE family.</text>
</comment>
<keyword evidence="12" id="KW-1133">Transmembrane helix</keyword>
<accession>A0ABX2AZ91</accession>
<evidence type="ECO:0000256" key="5">
    <source>
        <dbReference type="ARBA" id="ARBA00022679"/>
    </source>
</evidence>
<keyword evidence="14" id="KW-1185">Reference proteome</keyword>
<proteinExistence type="inferred from homology"/>
<dbReference type="InterPro" id="IPR003374">
    <property type="entry name" value="ApbE-like_sf"/>
</dbReference>
<keyword evidence="7 11" id="KW-0274">FAD</keyword>
<dbReference type="RefSeq" id="WP_172343808.1">
    <property type="nucleotide sequence ID" value="NZ_CATJFF010000073.1"/>
</dbReference>
<dbReference type="SUPFAM" id="SSF143631">
    <property type="entry name" value="ApbE-like"/>
    <property type="match status" value="1"/>
</dbReference>
<dbReference type="PANTHER" id="PTHR30040:SF2">
    <property type="entry name" value="FAD:PROTEIN FMN TRANSFERASE"/>
    <property type="match status" value="1"/>
</dbReference>
<dbReference type="GO" id="GO:0016740">
    <property type="term" value="F:transferase activity"/>
    <property type="evidence" value="ECO:0007669"/>
    <property type="project" value="UniProtKB-KW"/>
</dbReference>
<evidence type="ECO:0000256" key="11">
    <source>
        <dbReference type="PIRNR" id="PIRNR006268"/>
    </source>
</evidence>
<keyword evidence="12" id="KW-0472">Membrane</keyword>
<gene>
    <name evidence="13" type="ORF">HPS54_02015</name>
</gene>
<keyword evidence="6 11" id="KW-0479">Metal-binding</keyword>
<evidence type="ECO:0000313" key="13">
    <source>
        <dbReference type="EMBL" id="NPE24306.1"/>
    </source>
</evidence>
<organism evidence="13 14">
    <name type="scientific">Xylanibacter caecicola</name>
    <dbReference type="NCBI Taxonomy" id="2736294"/>
    <lineage>
        <taxon>Bacteria</taxon>
        <taxon>Pseudomonadati</taxon>
        <taxon>Bacteroidota</taxon>
        <taxon>Bacteroidia</taxon>
        <taxon>Bacteroidales</taxon>
        <taxon>Prevotellaceae</taxon>
        <taxon>Xylanibacter</taxon>
    </lineage>
</organism>
<name>A0ABX2AZ91_9BACT</name>
<protein>
    <recommendedName>
        <fullName evidence="3 11">FAD:protein FMN transferase</fullName>
        <ecNumber evidence="2 11">2.7.1.180</ecNumber>
    </recommendedName>
    <alternativeName>
        <fullName evidence="9 11">Flavin transferase</fullName>
    </alternativeName>
</protein>